<dbReference type="Gene3D" id="3.40.50.300">
    <property type="entry name" value="P-loop containing nucleotide triphosphate hydrolases"/>
    <property type="match status" value="2"/>
</dbReference>
<gene>
    <name evidence="2" type="ORF">H6G40_21865</name>
</gene>
<dbReference type="PANTHER" id="PTHR42957">
    <property type="entry name" value="HELICASE MJ1565-RELATED"/>
    <property type="match status" value="1"/>
</dbReference>
<dbReference type="InterPro" id="IPR027417">
    <property type="entry name" value="P-loop_NTPase"/>
</dbReference>
<sequence length="611" mass="69223">MDLLDKLNNHSDQFNIGSVGSPSNTTEIIIDINQKSEKKRNLGQLVCLVQPQDQENLVVIGQISEIETQNRWHEDLTFRGIIKRRGSLPHLSEKADVRTAKLNVQACFSIAPDGKITAGTLGTSPATGTPIISVRDEILDKLLEQYKNQIIYLGNAYATDVKMPLWLKHFDRGEGGAGEAYHIGVFGKSGSGKSGLAAYMLLGYAQHKNMGIIFIDPQNQFASQTDLPFKLHDSLRKLGRKVEVYRLTNQIRLGTKNNAVNLFCSLLLKTEFYRNIGVRSKENQDYASEEIARIIRIILSQLSKQQGKNIEFELNNSPDNLLLNVLTCLRDDNNALQRIYATKQTKERLEQTLDSFLEKENDTDYQKSQKSLEFQRIKDDIWQPVLDLFLKNDSQGNHRSSLWHIVQKSATDEQKPIVFLDIKGEGTTFADNEEIKALILKEISTILKVAGENAFKEDKKLNCLICLDEAHRFVKSSFGNDDNSEMSNLTRTFVDGVRTTRKYGLGYMFITQTIASLHKEIVGQLRLYAFGYGLTSGSEYRQIEELVSDKQALSLYKSFVDPQSNKQYPFMFLGPVSPLSFTGSPLFVQMFTEFSQFQNANNLQSSDEFHF</sequence>
<proteinExistence type="predicted"/>
<protein>
    <submittedName>
        <fullName evidence="2">ATP-binding protein</fullName>
    </submittedName>
</protein>
<evidence type="ECO:0000313" key="2">
    <source>
        <dbReference type="EMBL" id="MBD2602785.1"/>
    </source>
</evidence>
<dbReference type="EMBL" id="JACJSV010000108">
    <property type="protein sequence ID" value="MBD2602785.1"/>
    <property type="molecule type" value="Genomic_DNA"/>
</dbReference>
<dbReference type="Proteomes" id="UP000648873">
    <property type="component" value="Unassembled WGS sequence"/>
</dbReference>
<organism evidence="2 3">
    <name type="scientific">Microcystis viridis FACHB-1342</name>
    <dbReference type="NCBI Taxonomy" id="2692900"/>
    <lineage>
        <taxon>Bacteria</taxon>
        <taxon>Bacillati</taxon>
        <taxon>Cyanobacteriota</taxon>
        <taxon>Cyanophyceae</taxon>
        <taxon>Oscillatoriophycideae</taxon>
        <taxon>Chroococcales</taxon>
        <taxon>Microcystaceae</taxon>
        <taxon>Microcystis</taxon>
    </lineage>
</organism>
<feature type="domain" description="Helicase HerA central" evidence="1">
    <location>
        <begin position="182"/>
        <end position="366"/>
    </location>
</feature>
<dbReference type="InterPro" id="IPR008571">
    <property type="entry name" value="HerA-like"/>
</dbReference>
<reference evidence="2 3" key="1">
    <citation type="journal article" date="2020" name="ISME J.">
        <title>Comparative genomics reveals insights into cyanobacterial evolution and habitat adaptation.</title>
        <authorList>
            <person name="Chen M.Y."/>
            <person name="Teng W.K."/>
            <person name="Zhao L."/>
            <person name="Hu C.X."/>
            <person name="Zhou Y.K."/>
            <person name="Han B.P."/>
            <person name="Song L.R."/>
            <person name="Shu W.S."/>
        </authorList>
    </citation>
    <scope>NUCLEOTIDE SEQUENCE [LARGE SCALE GENOMIC DNA]</scope>
    <source>
        <strain evidence="2 3">FACHB-1342</strain>
    </source>
</reference>
<dbReference type="SUPFAM" id="SSF52540">
    <property type="entry name" value="P-loop containing nucleoside triphosphate hydrolases"/>
    <property type="match status" value="1"/>
</dbReference>
<name>A0ABR8GI00_MICVR</name>
<dbReference type="Pfam" id="PF01935">
    <property type="entry name" value="DUF87"/>
    <property type="match status" value="1"/>
</dbReference>
<evidence type="ECO:0000313" key="3">
    <source>
        <dbReference type="Proteomes" id="UP000648873"/>
    </source>
</evidence>
<dbReference type="InterPro" id="IPR002789">
    <property type="entry name" value="HerA_central"/>
</dbReference>
<dbReference type="RefSeq" id="WP_002735930.1">
    <property type="nucleotide sequence ID" value="NZ_JACJSV010000108.1"/>
</dbReference>
<keyword evidence="2" id="KW-0547">Nucleotide-binding</keyword>
<keyword evidence="3" id="KW-1185">Reference proteome</keyword>
<evidence type="ECO:0000259" key="1">
    <source>
        <dbReference type="Pfam" id="PF01935"/>
    </source>
</evidence>
<dbReference type="GO" id="GO:0005524">
    <property type="term" value="F:ATP binding"/>
    <property type="evidence" value="ECO:0007669"/>
    <property type="project" value="UniProtKB-KW"/>
</dbReference>
<dbReference type="PANTHER" id="PTHR42957:SF1">
    <property type="entry name" value="HELICASE MJ1565-RELATED"/>
    <property type="match status" value="1"/>
</dbReference>
<comment type="caution">
    <text evidence="2">The sequence shown here is derived from an EMBL/GenBank/DDBJ whole genome shotgun (WGS) entry which is preliminary data.</text>
</comment>
<keyword evidence="2" id="KW-0067">ATP-binding</keyword>
<accession>A0ABR8GI00</accession>